<evidence type="ECO:0000256" key="8">
    <source>
        <dbReference type="SAM" id="MobiDB-lite"/>
    </source>
</evidence>
<keyword evidence="3 7" id="KW-1134">Transmembrane beta strand</keyword>
<evidence type="ECO:0000256" key="3">
    <source>
        <dbReference type="ARBA" id="ARBA00022452"/>
    </source>
</evidence>
<feature type="chain" id="PRO_5004849543" evidence="9">
    <location>
        <begin position="24"/>
        <end position="1089"/>
    </location>
</feature>
<feature type="domain" description="TonB-dependent receptor plug" evidence="10">
    <location>
        <begin position="133"/>
        <end position="257"/>
    </location>
</feature>
<keyword evidence="4 7" id="KW-0812">Transmembrane</keyword>
<dbReference type="InterPro" id="IPR023996">
    <property type="entry name" value="TonB-dep_OMP_SusC/RagA"/>
</dbReference>
<dbReference type="Proteomes" id="UP000019131">
    <property type="component" value="Unassembled WGS sequence"/>
</dbReference>
<comment type="caution">
    <text evidence="11">The sequence shown here is derived from an EMBL/GenBank/DDBJ whole genome shotgun (WGS) entry which is preliminary data.</text>
</comment>
<feature type="compositionally biased region" description="Polar residues" evidence="8">
    <location>
        <begin position="589"/>
        <end position="599"/>
    </location>
</feature>
<comment type="subcellular location">
    <subcellularLocation>
        <location evidence="1 7">Cell outer membrane</location>
        <topology evidence="1 7">Multi-pass membrane protein</topology>
    </subcellularLocation>
</comment>
<dbReference type="STRING" id="1445607.JCM10512_3187"/>
<evidence type="ECO:0000256" key="2">
    <source>
        <dbReference type="ARBA" id="ARBA00022448"/>
    </source>
</evidence>
<keyword evidence="2 7" id="KW-0813">Transport</keyword>
<protein>
    <submittedName>
        <fullName evidence="11">TonB-dependent receptor</fullName>
    </submittedName>
</protein>
<dbReference type="SUPFAM" id="SSF49464">
    <property type="entry name" value="Carboxypeptidase regulatory domain-like"/>
    <property type="match status" value="1"/>
</dbReference>
<dbReference type="InterPro" id="IPR037066">
    <property type="entry name" value="Plug_dom_sf"/>
</dbReference>
<dbReference type="SUPFAM" id="SSF56935">
    <property type="entry name" value="Porins"/>
    <property type="match status" value="1"/>
</dbReference>
<evidence type="ECO:0000313" key="11">
    <source>
        <dbReference type="EMBL" id="GAE84816.1"/>
    </source>
</evidence>
<accession>W4UV41</accession>
<reference evidence="11 12" key="1">
    <citation type="journal article" date="2014" name="Genome Announc.">
        <title>Draft Genome Sequence of Bacteroides reticulotermitis Strain JCM 10512T, Isolated from the Gut of a Termite.</title>
        <authorList>
            <person name="Yuki M."/>
            <person name="Oshima K."/>
            <person name="Suda W."/>
            <person name="Sakamoto M."/>
            <person name="Iida T."/>
            <person name="Hattori M."/>
            <person name="Ohkuma M."/>
        </authorList>
    </citation>
    <scope>NUCLEOTIDE SEQUENCE [LARGE SCALE GENOMIC DNA]</scope>
    <source>
        <strain evidence="11 12">JCM 10512</strain>
    </source>
</reference>
<dbReference type="EMBL" id="BAIV01000020">
    <property type="protein sequence ID" value="GAE84816.1"/>
    <property type="molecule type" value="Genomic_DNA"/>
</dbReference>
<keyword evidence="12" id="KW-1185">Reference proteome</keyword>
<dbReference type="NCBIfam" id="TIGR04057">
    <property type="entry name" value="SusC_RagA_signa"/>
    <property type="match status" value="1"/>
</dbReference>
<evidence type="ECO:0000256" key="9">
    <source>
        <dbReference type="SAM" id="SignalP"/>
    </source>
</evidence>
<feature type="region of interest" description="Disordered" evidence="8">
    <location>
        <begin position="589"/>
        <end position="616"/>
    </location>
</feature>
<dbReference type="InterPro" id="IPR036942">
    <property type="entry name" value="Beta-barrel_TonB_sf"/>
</dbReference>
<evidence type="ECO:0000313" key="12">
    <source>
        <dbReference type="Proteomes" id="UP000019131"/>
    </source>
</evidence>
<dbReference type="InterPro" id="IPR008969">
    <property type="entry name" value="CarboxyPept-like_regulatory"/>
</dbReference>
<gene>
    <name evidence="11" type="ORF">JCM10512_3187</name>
</gene>
<organism evidence="11 12">
    <name type="scientific">Bacteroides reticulotermitis JCM 10512</name>
    <dbReference type="NCBI Taxonomy" id="1445607"/>
    <lineage>
        <taxon>Bacteria</taxon>
        <taxon>Pseudomonadati</taxon>
        <taxon>Bacteroidota</taxon>
        <taxon>Bacteroidia</taxon>
        <taxon>Bacteroidales</taxon>
        <taxon>Bacteroidaceae</taxon>
        <taxon>Bacteroides</taxon>
    </lineage>
</organism>
<evidence type="ECO:0000256" key="6">
    <source>
        <dbReference type="ARBA" id="ARBA00023237"/>
    </source>
</evidence>
<evidence type="ECO:0000256" key="1">
    <source>
        <dbReference type="ARBA" id="ARBA00004571"/>
    </source>
</evidence>
<sequence length="1089" mass="121631">MIMKLIRYMLITLLFLGTEEVFAQAQVITGKVTELMGGKAEPITGANINIMNAQNRSVGGGISDLDGVYKLQIPANESNVTLVYSFIGMKTKRIKYTGQKVLNVQLDANVQTLDEVVIGARRIQRNDMGISQKEQVTATQKVKMDDLISIAPITTVEEALQGQLGGVDIITGGGDPGARSSIRIRGTNSLNASSEPLIVIDGVPYSTDIDEDFDFSTANDEDLGALLNIAPADIEEVEVLKDAAATAIWGTKGANGVLVIKTKRGSTGKTRFGFNSKFSAKFEPTSIPMLNGKEYTALMQEAIWNSANYVGMASSTNKYLKLLYDTPEIGNNPEWKYYDEYNQDTDWLKEVRKNALTWDNQFSMSGGGEKATYRLSLGYLTEGGTTIGTNMDRLNTSMAIDYQFSDKLKFGVDFGYTHTDRDANWANVRKEAFTKMPNKSPYWMDDNGDRTSQYFAYQTKDWEGVFNGKSDDKAYYYNPVAMAKESVNKTIQRESKVTFRANYKILPELNYQGYVSMQMRTTKNRKFLPQVATGVVWTDKSANQSTDATSDQLSMKTENKLLFTKNWSDKHSLIATALLRTEQIQKSSYSSVTSGNASPGLSDPIVGSTVESIGSGESETRSVQGIGLLNYTLLNRYVFQGSLTMEGNSAMGRSNRTGYFPVAGISWNIQEEAFMEKTKDWLDEAKIRVSAGQSGRAPSGASIYLGAFSSLGEYMDMPAIYPVRMQLDKLKWETSTEYNYGLDLGFFKGRLKFTFDYYQKYVKDLLNKDVEVPATTGYANIKFYNSGKLTNKGWEFRTDATLLDKKDWRVSAYVNLSRNVNKVTELPNNMTQENYSFGNGVYGILVEEGRPLGSFYGYRYKGVYQNQDATYARDAQNVVMNDVSGNPIVMKNGNQTVCPGDAVYEDINHDGVINEYDIVYLGNYMPLITGGAGFTVRWKQLTLTTFFHGRFGQKIINATRMNNEAMYSQSNQSRATLRRWQKEGDITDIPRALYREGYNYLGSDRFVEDASYVRLKTLSLAYALPKKVCQHWGLNSMSVFVTGYNLFTWTKYTGQDPEVSIPSSATKLAQDNANTPCTIQFSCGLNLSF</sequence>
<evidence type="ECO:0000259" key="10">
    <source>
        <dbReference type="Pfam" id="PF07715"/>
    </source>
</evidence>
<dbReference type="Pfam" id="PF13715">
    <property type="entry name" value="CarbopepD_reg_2"/>
    <property type="match status" value="1"/>
</dbReference>
<dbReference type="AlphaFoldDB" id="W4UV41"/>
<dbReference type="Gene3D" id="2.40.170.20">
    <property type="entry name" value="TonB-dependent receptor, beta-barrel domain"/>
    <property type="match status" value="1"/>
</dbReference>
<evidence type="ECO:0000256" key="7">
    <source>
        <dbReference type="PROSITE-ProRule" id="PRU01360"/>
    </source>
</evidence>
<dbReference type="InterPro" id="IPR012910">
    <property type="entry name" value="Plug_dom"/>
</dbReference>
<comment type="similarity">
    <text evidence="7">Belongs to the TonB-dependent receptor family.</text>
</comment>
<dbReference type="GO" id="GO:0009279">
    <property type="term" value="C:cell outer membrane"/>
    <property type="evidence" value="ECO:0007669"/>
    <property type="project" value="UniProtKB-SubCell"/>
</dbReference>
<dbReference type="InterPro" id="IPR023997">
    <property type="entry name" value="TonB-dep_OMP_SusC/RagA_CS"/>
</dbReference>
<dbReference type="Pfam" id="PF07715">
    <property type="entry name" value="Plug"/>
    <property type="match status" value="1"/>
</dbReference>
<feature type="signal peptide" evidence="9">
    <location>
        <begin position="1"/>
        <end position="23"/>
    </location>
</feature>
<proteinExistence type="inferred from homology"/>
<name>W4UV41_9BACE</name>
<evidence type="ECO:0000256" key="5">
    <source>
        <dbReference type="ARBA" id="ARBA00023136"/>
    </source>
</evidence>
<keyword evidence="6 7" id="KW-0998">Cell outer membrane</keyword>
<keyword evidence="5 7" id="KW-0472">Membrane</keyword>
<keyword evidence="11" id="KW-0675">Receptor</keyword>
<keyword evidence="9" id="KW-0732">Signal</keyword>
<dbReference type="NCBIfam" id="TIGR04056">
    <property type="entry name" value="OMP_RagA_SusC"/>
    <property type="match status" value="1"/>
</dbReference>
<evidence type="ECO:0000256" key="4">
    <source>
        <dbReference type="ARBA" id="ARBA00022692"/>
    </source>
</evidence>
<dbReference type="PROSITE" id="PS52016">
    <property type="entry name" value="TONB_DEPENDENT_REC_3"/>
    <property type="match status" value="1"/>
</dbReference>
<dbReference type="Gene3D" id="2.170.130.10">
    <property type="entry name" value="TonB-dependent receptor, plug domain"/>
    <property type="match status" value="1"/>
</dbReference>
<dbReference type="InterPro" id="IPR039426">
    <property type="entry name" value="TonB-dep_rcpt-like"/>
</dbReference>